<dbReference type="GO" id="GO:0046872">
    <property type="term" value="F:metal ion binding"/>
    <property type="evidence" value="ECO:0007669"/>
    <property type="project" value="UniProtKB-KW"/>
</dbReference>
<dbReference type="Gene3D" id="1.20.5.100">
    <property type="entry name" value="Cytochrome c1, transmembrane anchor, C-terminal"/>
    <property type="match status" value="1"/>
</dbReference>
<feature type="domain" description="Cytochrome c" evidence="12">
    <location>
        <begin position="73"/>
        <end position="265"/>
    </location>
</feature>
<proteinExistence type="predicted"/>
<sequence length="303" mass="32685">MMKMISAPFARTRLGLALGASLLAAACLAGTVSANAAEGEPAPAAEAVPTYPIRHPHMEPWSFAGIFGKYDTAQLQRGYQVYKEVCASCHSMNFLHFRNLADEGGPHFTEAQAKAVAAGYQVQDGPNDAGDMFERPGRLSDRFPAPFPNPEAAAAANNGKAPPDLSLMAKARAVHRGFPWFVLDVFTQYQEGGPDYIHNLLTGYKEPPPGVTVGPGLHYNVGFNAGPAIAMPPPLSDGQVTYTDGAPQTVDQYARDVSAFLMWAAEPHLDARKRTGFQVIIFVLVFAGLLYATKRKIWSKIAH</sequence>
<keyword evidence="4 10" id="KW-0812">Transmembrane</keyword>
<dbReference type="Gene3D" id="1.10.760.10">
    <property type="entry name" value="Cytochrome c-like domain"/>
    <property type="match status" value="1"/>
</dbReference>
<feature type="binding site" description="covalent" evidence="9">
    <location>
        <position position="231"/>
    </location>
    <ligand>
        <name>heme c</name>
        <dbReference type="ChEBI" id="CHEBI:61717"/>
    </ligand>
</feature>
<evidence type="ECO:0000256" key="3">
    <source>
        <dbReference type="ARBA" id="ARBA00022617"/>
    </source>
</evidence>
<dbReference type="PRINTS" id="PR00603">
    <property type="entry name" value="CYTOCHROMEC1"/>
</dbReference>
<evidence type="ECO:0000259" key="12">
    <source>
        <dbReference type="PROSITE" id="PS51007"/>
    </source>
</evidence>
<dbReference type="InterPro" id="IPR002326">
    <property type="entry name" value="Cyt_c1"/>
</dbReference>
<evidence type="ECO:0000256" key="11">
    <source>
        <dbReference type="SAM" id="SignalP"/>
    </source>
</evidence>
<dbReference type="Proteomes" id="UP000553963">
    <property type="component" value="Unassembled WGS sequence"/>
</dbReference>
<evidence type="ECO:0000256" key="4">
    <source>
        <dbReference type="ARBA" id="ARBA00022692"/>
    </source>
</evidence>
<feature type="binding site" description="covalent" evidence="9">
    <location>
        <position position="90"/>
    </location>
    <ligand>
        <name>heme c</name>
        <dbReference type="ChEBI" id="CHEBI:61717"/>
    </ligand>
</feature>
<evidence type="ECO:0000256" key="8">
    <source>
        <dbReference type="ARBA" id="ARBA00023136"/>
    </source>
</evidence>
<evidence type="ECO:0000256" key="10">
    <source>
        <dbReference type="SAM" id="Phobius"/>
    </source>
</evidence>
<accession>A0A840AXF5</accession>
<reference evidence="13 14" key="1">
    <citation type="submission" date="2020-08" db="EMBL/GenBank/DDBJ databases">
        <title>Genomic Encyclopedia of Type Strains, Phase IV (KMG-IV): sequencing the most valuable type-strain genomes for metagenomic binning, comparative biology and taxonomic classification.</title>
        <authorList>
            <person name="Goeker M."/>
        </authorList>
    </citation>
    <scope>NUCLEOTIDE SEQUENCE [LARGE SCALE GENOMIC DNA]</scope>
    <source>
        <strain evidence="13 14">DSM 25966</strain>
    </source>
</reference>
<dbReference type="GO" id="GO:0020037">
    <property type="term" value="F:heme binding"/>
    <property type="evidence" value="ECO:0007669"/>
    <property type="project" value="InterPro"/>
</dbReference>
<evidence type="ECO:0000313" key="14">
    <source>
        <dbReference type="Proteomes" id="UP000553963"/>
    </source>
</evidence>
<dbReference type="InterPro" id="IPR036909">
    <property type="entry name" value="Cyt_c-like_dom_sf"/>
</dbReference>
<evidence type="ECO:0000256" key="7">
    <source>
        <dbReference type="ARBA" id="ARBA00023004"/>
    </source>
</evidence>
<comment type="cofactor">
    <cofactor evidence="9">
        <name>heme c</name>
        <dbReference type="ChEBI" id="CHEBI:61717"/>
    </cofactor>
    <text evidence="9">Binds 1 heme c group covalently per subunit.</text>
</comment>
<keyword evidence="3 9" id="KW-0349">Heme</keyword>
<dbReference type="InterPro" id="IPR009056">
    <property type="entry name" value="Cyt_c-like_dom"/>
</dbReference>
<feature type="transmembrane region" description="Helical" evidence="10">
    <location>
        <begin position="275"/>
        <end position="293"/>
    </location>
</feature>
<dbReference type="GO" id="GO:0009055">
    <property type="term" value="F:electron transfer activity"/>
    <property type="evidence" value="ECO:0007669"/>
    <property type="project" value="InterPro"/>
</dbReference>
<feature type="binding site" description="covalent" evidence="9">
    <location>
        <position position="86"/>
    </location>
    <ligand>
        <name>heme c</name>
        <dbReference type="ChEBI" id="CHEBI:61717"/>
    </ligand>
</feature>
<keyword evidence="8 10" id="KW-0472">Membrane</keyword>
<comment type="caution">
    <text evidence="13">The sequence shown here is derived from an EMBL/GenBank/DDBJ whole genome shotgun (WGS) entry which is preliminary data.</text>
</comment>
<protein>
    <recommendedName>
        <fullName evidence="2">Cytochrome c1</fullName>
    </recommendedName>
</protein>
<dbReference type="PROSITE" id="PS51007">
    <property type="entry name" value="CYTC"/>
    <property type="match status" value="1"/>
</dbReference>
<organism evidence="13 14">
    <name type="scientific">Kaistia hirudinis</name>
    <dbReference type="NCBI Taxonomy" id="1293440"/>
    <lineage>
        <taxon>Bacteria</taxon>
        <taxon>Pseudomonadati</taxon>
        <taxon>Pseudomonadota</taxon>
        <taxon>Alphaproteobacteria</taxon>
        <taxon>Hyphomicrobiales</taxon>
        <taxon>Kaistiaceae</taxon>
        <taxon>Kaistia</taxon>
    </lineage>
</organism>
<dbReference type="PANTHER" id="PTHR10266:SF3">
    <property type="entry name" value="CYTOCHROME C1, HEME PROTEIN, MITOCHONDRIAL"/>
    <property type="match status" value="1"/>
</dbReference>
<dbReference type="Pfam" id="PF02167">
    <property type="entry name" value="Cytochrom_C1"/>
    <property type="match status" value="1"/>
</dbReference>
<evidence type="ECO:0000256" key="1">
    <source>
        <dbReference type="ARBA" id="ARBA00004370"/>
    </source>
</evidence>
<keyword evidence="5 9" id="KW-0479">Metal-binding</keyword>
<evidence type="ECO:0000256" key="2">
    <source>
        <dbReference type="ARBA" id="ARBA00016165"/>
    </source>
</evidence>
<dbReference type="PANTHER" id="PTHR10266">
    <property type="entry name" value="CYTOCHROME C1"/>
    <property type="match status" value="1"/>
</dbReference>
<dbReference type="GO" id="GO:0016020">
    <property type="term" value="C:membrane"/>
    <property type="evidence" value="ECO:0007669"/>
    <property type="project" value="UniProtKB-SubCell"/>
</dbReference>
<keyword evidence="7 9" id="KW-0408">Iron</keyword>
<comment type="subcellular location">
    <subcellularLocation>
        <location evidence="1">Membrane</location>
    </subcellularLocation>
</comment>
<dbReference type="AlphaFoldDB" id="A0A840AXF5"/>
<feature type="signal peptide" evidence="11">
    <location>
        <begin position="1"/>
        <end position="36"/>
    </location>
</feature>
<name>A0A840AXF5_9HYPH</name>
<feature type="chain" id="PRO_5032770332" description="Cytochrome c1" evidence="11">
    <location>
        <begin position="37"/>
        <end position="303"/>
    </location>
</feature>
<keyword evidence="6 10" id="KW-1133">Transmembrane helix</keyword>
<keyword evidence="11" id="KW-0732">Signal</keyword>
<evidence type="ECO:0000313" key="13">
    <source>
        <dbReference type="EMBL" id="MBB3933155.1"/>
    </source>
</evidence>
<dbReference type="SUPFAM" id="SSF46626">
    <property type="entry name" value="Cytochrome c"/>
    <property type="match status" value="1"/>
</dbReference>
<evidence type="ECO:0000256" key="5">
    <source>
        <dbReference type="ARBA" id="ARBA00022723"/>
    </source>
</evidence>
<keyword evidence="14" id="KW-1185">Reference proteome</keyword>
<evidence type="ECO:0000256" key="9">
    <source>
        <dbReference type="PIRSR" id="PIRSR602326-1"/>
    </source>
</evidence>
<evidence type="ECO:0000256" key="6">
    <source>
        <dbReference type="ARBA" id="ARBA00022989"/>
    </source>
</evidence>
<dbReference type="EMBL" id="JACIDS010000005">
    <property type="protein sequence ID" value="MBB3933155.1"/>
    <property type="molecule type" value="Genomic_DNA"/>
</dbReference>
<dbReference type="FunFam" id="1.10.760.10:FF:000011">
    <property type="entry name" value="Cytochrome c1, putative"/>
    <property type="match status" value="1"/>
</dbReference>
<dbReference type="PROSITE" id="PS51257">
    <property type="entry name" value="PROKAR_LIPOPROTEIN"/>
    <property type="match status" value="1"/>
</dbReference>
<gene>
    <name evidence="13" type="ORF">GGR25_004219</name>
</gene>
<feature type="binding site" description="covalent" evidence="9">
    <location>
        <position position="89"/>
    </location>
    <ligand>
        <name>heme c</name>
        <dbReference type="ChEBI" id="CHEBI:61717"/>
    </ligand>
</feature>